<dbReference type="KEGG" id="osg:BST96_02585"/>
<dbReference type="InterPro" id="IPR020904">
    <property type="entry name" value="Sc_DH/Rdtase_CS"/>
</dbReference>
<evidence type="ECO:0000256" key="1">
    <source>
        <dbReference type="ARBA" id="ARBA00006484"/>
    </source>
</evidence>
<dbReference type="InterPro" id="IPR002347">
    <property type="entry name" value="SDR_fam"/>
</dbReference>
<dbReference type="FunFam" id="3.40.50.720:FF:000084">
    <property type="entry name" value="Short-chain dehydrogenase reductase"/>
    <property type="match status" value="1"/>
</dbReference>
<dbReference type="SUPFAM" id="SSF51735">
    <property type="entry name" value="NAD(P)-binding Rossmann-fold domains"/>
    <property type="match status" value="1"/>
</dbReference>
<dbReference type="Gene3D" id="3.40.50.720">
    <property type="entry name" value="NAD(P)-binding Rossmann-like Domain"/>
    <property type="match status" value="1"/>
</dbReference>
<proteinExistence type="inferred from homology"/>
<dbReference type="PANTHER" id="PTHR42760:SF115">
    <property type="entry name" value="3-OXOACYL-[ACYL-CARRIER-PROTEIN] REDUCTASE FABG"/>
    <property type="match status" value="1"/>
</dbReference>
<accession>A0A1X9N4P2</accession>
<gene>
    <name evidence="4" type="ORF">BST96_02585</name>
</gene>
<dbReference type="STRING" id="716816.BST96_02585"/>
<dbReference type="PANTHER" id="PTHR42760">
    <property type="entry name" value="SHORT-CHAIN DEHYDROGENASES/REDUCTASES FAMILY MEMBER"/>
    <property type="match status" value="1"/>
</dbReference>
<dbReference type="GO" id="GO:0016616">
    <property type="term" value="F:oxidoreductase activity, acting on the CH-OH group of donors, NAD or NADP as acceptor"/>
    <property type="evidence" value="ECO:0007669"/>
    <property type="project" value="TreeGrafter"/>
</dbReference>
<dbReference type="PRINTS" id="PR00080">
    <property type="entry name" value="SDRFAMILY"/>
</dbReference>
<evidence type="ECO:0000256" key="2">
    <source>
        <dbReference type="ARBA" id="ARBA00023002"/>
    </source>
</evidence>
<evidence type="ECO:0000259" key="3">
    <source>
        <dbReference type="SMART" id="SM00822"/>
    </source>
</evidence>
<dbReference type="RefSeq" id="WP_085757185.1">
    <property type="nucleotide sequence ID" value="NZ_CP019343.1"/>
</dbReference>
<protein>
    <recommendedName>
        <fullName evidence="3">Ketoreductase domain-containing protein</fullName>
    </recommendedName>
</protein>
<sequence length="268" mass="27640">MSDLSGKNLLITGAGNGLGHAMALHLAGCGAQLVIADIDEPALAALSEKIQAISGNTPLSVVLDVSSEEQWQAAASTIAQQLGYLTGLVNNAGIMLHVPFQEMTLEQFRQTLQVNVEGVFLGCQNCLPLLELGAKEAGSSSIVNISSIFGHVAGLMHSAYAASKGAVNMFSKSLANELPRQGLNIRTNTVHPGVMSAGVSIAGTQAAIDRGVFSSAEEAGQVLMMGNPYGRPGQPEEIPGAIAFLLSDASLLMNGAEITLDGGHTAVY</sequence>
<dbReference type="InterPro" id="IPR036291">
    <property type="entry name" value="NAD(P)-bd_dom_sf"/>
</dbReference>
<dbReference type="PROSITE" id="PS00061">
    <property type="entry name" value="ADH_SHORT"/>
    <property type="match status" value="1"/>
</dbReference>
<evidence type="ECO:0000313" key="5">
    <source>
        <dbReference type="Proteomes" id="UP000193450"/>
    </source>
</evidence>
<dbReference type="PRINTS" id="PR00081">
    <property type="entry name" value="GDHRDH"/>
</dbReference>
<dbReference type="OrthoDB" id="7055074at2"/>
<dbReference type="Pfam" id="PF13561">
    <property type="entry name" value="adh_short_C2"/>
    <property type="match status" value="1"/>
</dbReference>
<dbReference type="InterPro" id="IPR057326">
    <property type="entry name" value="KR_dom"/>
</dbReference>
<reference evidence="4 5" key="1">
    <citation type="submission" date="2016-11" db="EMBL/GenBank/DDBJ databases">
        <title>Trade-off between light-utilization and light-protection in marine flavobacteria.</title>
        <authorList>
            <person name="Kumagai Y."/>
        </authorList>
    </citation>
    <scope>NUCLEOTIDE SEQUENCE [LARGE SCALE GENOMIC DNA]</scope>
    <source>
        <strain evidence="4 5">NBRC 107125</strain>
    </source>
</reference>
<keyword evidence="5" id="KW-1185">Reference proteome</keyword>
<dbReference type="SMART" id="SM00822">
    <property type="entry name" value="PKS_KR"/>
    <property type="match status" value="1"/>
</dbReference>
<feature type="domain" description="Ketoreductase" evidence="3">
    <location>
        <begin position="7"/>
        <end position="197"/>
    </location>
</feature>
<dbReference type="EMBL" id="CP019343">
    <property type="protein sequence ID" value="ARN73090.1"/>
    <property type="molecule type" value="Genomic_DNA"/>
</dbReference>
<evidence type="ECO:0000313" key="4">
    <source>
        <dbReference type="EMBL" id="ARN73090.1"/>
    </source>
</evidence>
<keyword evidence="2" id="KW-0560">Oxidoreductase</keyword>
<organism evidence="4 5">
    <name type="scientific">Oceanicoccus sagamiensis</name>
    <dbReference type="NCBI Taxonomy" id="716816"/>
    <lineage>
        <taxon>Bacteria</taxon>
        <taxon>Pseudomonadati</taxon>
        <taxon>Pseudomonadota</taxon>
        <taxon>Gammaproteobacteria</taxon>
        <taxon>Cellvibrionales</taxon>
        <taxon>Spongiibacteraceae</taxon>
        <taxon>Oceanicoccus</taxon>
    </lineage>
</organism>
<dbReference type="AlphaFoldDB" id="A0A1X9N4P2"/>
<comment type="similarity">
    <text evidence="1">Belongs to the short-chain dehydrogenases/reductases (SDR) family.</text>
</comment>
<name>A0A1X9N4P2_9GAMM</name>
<dbReference type="Proteomes" id="UP000193450">
    <property type="component" value="Chromosome"/>
</dbReference>